<keyword evidence="3" id="KW-0256">Endoplasmic reticulum</keyword>
<evidence type="ECO:0000256" key="3">
    <source>
        <dbReference type="ARBA" id="ARBA00022824"/>
    </source>
</evidence>
<evidence type="ECO:0000256" key="10">
    <source>
        <dbReference type="SAM" id="Phobius"/>
    </source>
</evidence>
<feature type="domain" description="Ankyrin repeat" evidence="11">
    <location>
        <begin position="220"/>
        <end position="332"/>
    </location>
</feature>
<keyword evidence="5 10" id="KW-0472">Membrane</keyword>
<dbReference type="InterPro" id="IPR036770">
    <property type="entry name" value="Ankyrin_rpt-contain_sf"/>
</dbReference>
<keyword evidence="6" id="KW-0143">Chaperone</keyword>
<keyword evidence="10" id="KW-1133">Transmembrane helix</keyword>
<protein>
    <recommendedName>
        <fullName evidence="11">Ankyrin repeat domain-containing protein</fullName>
    </recommendedName>
</protein>
<name>A0A8S1IZA6_9CHLO</name>
<reference evidence="12" key="1">
    <citation type="submission" date="2020-12" db="EMBL/GenBank/DDBJ databases">
        <authorList>
            <person name="Iha C."/>
        </authorList>
    </citation>
    <scope>NUCLEOTIDE SEQUENCE</scope>
</reference>
<gene>
    <name evidence="12" type="ORF">OSTQU699_LOCUS5499</name>
</gene>
<keyword evidence="4 8" id="KW-0040">ANK repeat</keyword>
<dbReference type="PANTHER" id="PTHR12447:SF25">
    <property type="entry name" value="ANKYRIN REPEAT DOMAIN-CONTAINING PROTEIN 13C"/>
    <property type="match status" value="1"/>
</dbReference>
<evidence type="ECO:0000256" key="8">
    <source>
        <dbReference type="PROSITE-ProRule" id="PRU00023"/>
    </source>
</evidence>
<evidence type="ECO:0000313" key="12">
    <source>
        <dbReference type="EMBL" id="CAD7700140.1"/>
    </source>
</evidence>
<feature type="domain" description="Ankyrin repeat" evidence="11">
    <location>
        <begin position="380"/>
        <end position="466"/>
    </location>
</feature>
<dbReference type="EMBL" id="CAJHUC010001183">
    <property type="protein sequence ID" value="CAD7700140.1"/>
    <property type="molecule type" value="Genomic_DNA"/>
</dbReference>
<dbReference type="Gene3D" id="1.25.40.20">
    <property type="entry name" value="Ankyrin repeat-containing domain"/>
    <property type="match status" value="1"/>
</dbReference>
<dbReference type="GO" id="GO:0005789">
    <property type="term" value="C:endoplasmic reticulum membrane"/>
    <property type="evidence" value="ECO:0007669"/>
    <property type="project" value="UniProtKB-SubCell"/>
</dbReference>
<dbReference type="Proteomes" id="UP000708148">
    <property type="component" value="Unassembled WGS sequence"/>
</dbReference>
<proteinExistence type="predicted"/>
<evidence type="ECO:0000256" key="7">
    <source>
        <dbReference type="ARBA" id="ARBA00037107"/>
    </source>
</evidence>
<dbReference type="AlphaFoldDB" id="A0A8S1IZA6"/>
<dbReference type="Pfam" id="PF12796">
    <property type="entry name" value="Ank_2"/>
    <property type="match status" value="1"/>
</dbReference>
<dbReference type="InterPro" id="IPR021832">
    <property type="entry name" value="ANKRD13"/>
</dbReference>
<feature type="repeat" description="ANK" evidence="8">
    <location>
        <begin position="102"/>
        <end position="134"/>
    </location>
</feature>
<dbReference type="InterPro" id="IPR002110">
    <property type="entry name" value="Ankyrin_rpt"/>
</dbReference>
<comment type="subcellular location">
    <subcellularLocation>
        <location evidence="1">Endoplasmic reticulum membrane</location>
    </subcellularLocation>
</comment>
<comment type="function">
    <text evidence="7">Acts as a molecular chaperone for G protein-coupled receptors, regulating their biogenesis and exit from the ER.</text>
</comment>
<dbReference type="Pfam" id="PF11904">
    <property type="entry name" value="ANKRD13_C"/>
    <property type="match status" value="2"/>
</dbReference>
<evidence type="ECO:0000256" key="1">
    <source>
        <dbReference type="ARBA" id="ARBA00004586"/>
    </source>
</evidence>
<evidence type="ECO:0000256" key="6">
    <source>
        <dbReference type="ARBA" id="ARBA00023186"/>
    </source>
</evidence>
<dbReference type="PROSITE" id="PS50088">
    <property type="entry name" value="ANK_REPEAT"/>
    <property type="match status" value="1"/>
</dbReference>
<dbReference type="PANTHER" id="PTHR12447">
    <property type="entry name" value="ANKYRIN REPEAT DOMAIN-CONTAINING PROTEIN 13"/>
    <property type="match status" value="1"/>
</dbReference>
<evidence type="ECO:0000256" key="9">
    <source>
        <dbReference type="SAM" id="MobiDB-lite"/>
    </source>
</evidence>
<dbReference type="OrthoDB" id="1585644at2759"/>
<keyword evidence="13" id="KW-1185">Reference proteome</keyword>
<feature type="compositionally biased region" description="Basic and acidic residues" evidence="9">
    <location>
        <begin position="26"/>
        <end position="41"/>
    </location>
</feature>
<evidence type="ECO:0000256" key="4">
    <source>
        <dbReference type="ARBA" id="ARBA00023043"/>
    </source>
</evidence>
<dbReference type="PROSITE" id="PS50297">
    <property type="entry name" value="ANK_REP_REGION"/>
    <property type="match status" value="1"/>
</dbReference>
<sequence length="517" mass="58089">MQSDSDADDVFYDVEEDVEDEEDQFVDARLDGEGDAEHPGGDDGDDDVPIWVLDAEDAESLDYTVTHCSFPLHMAAYDGDHSVMKSLIATASREQLVEKDPHGNTALHIAVMRQNRVAVEALLGVGVPSKIRNERGWTALDEAISMKNRALVTLLYKYGVQEIKDELKGAKQQLLKTLSGMPDYSMELTWQLGSPVLGFLLRKWAPYDTYTIWKQGTKIRVDGTLMGIDKSSARILPEWKRGKFSLLFDGIKTPAQLCLVDHTREMYLDVTEEKQRRKQAGEFDVDAVISEGAGRTKLRAVNFRFKPVKGWAGGVLSEKIEGWTTKVYEASGKMMAVTCVKQDWRIPRLATFEEYLAINMPQDTSMELPVNPTSLNGAPNGGKGQKAQAKPKKFTGRCWMAENFPMSLQQLLPLLDVVGHANKHLGMAARFMRKYGDMKMFPVRIQVPLMWTVYLLVSFKKFRLSRQRPDEKWFQIPAGFTKVSLDDFTSDSYSVGRNTSVTSEVGDEELGAQIDFG</sequence>
<evidence type="ECO:0000256" key="2">
    <source>
        <dbReference type="ARBA" id="ARBA00022737"/>
    </source>
</evidence>
<dbReference type="SUPFAM" id="SSF48403">
    <property type="entry name" value="Ankyrin repeat"/>
    <property type="match status" value="1"/>
</dbReference>
<evidence type="ECO:0000259" key="11">
    <source>
        <dbReference type="Pfam" id="PF11904"/>
    </source>
</evidence>
<accession>A0A8S1IZA6</accession>
<organism evidence="12 13">
    <name type="scientific">Ostreobium quekettii</name>
    <dbReference type="NCBI Taxonomy" id="121088"/>
    <lineage>
        <taxon>Eukaryota</taxon>
        <taxon>Viridiplantae</taxon>
        <taxon>Chlorophyta</taxon>
        <taxon>core chlorophytes</taxon>
        <taxon>Ulvophyceae</taxon>
        <taxon>TCBD clade</taxon>
        <taxon>Bryopsidales</taxon>
        <taxon>Ostreobineae</taxon>
        <taxon>Ostreobiaceae</taxon>
        <taxon>Ostreobium</taxon>
    </lineage>
</organism>
<feature type="compositionally biased region" description="Acidic residues" evidence="9">
    <location>
        <begin position="1"/>
        <end position="25"/>
    </location>
</feature>
<keyword evidence="2" id="KW-0677">Repeat</keyword>
<evidence type="ECO:0000256" key="5">
    <source>
        <dbReference type="ARBA" id="ARBA00023136"/>
    </source>
</evidence>
<keyword evidence="10" id="KW-0812">Transmembrane</keyword>
<evidence type="ECO:0000313" key="13">
    <source>
        <dbReference type="Proteomes" id="UP000708148"/>
    </source>
</evidence>
<dbReference type="InterPro" id="IPR055285">
    <property type="entry name" value="ANKRD13_C"/>
</dbReference>
<comment type="caution">
    <text evidence="12">The sequence shown here is derived from an EMBL/GenBank/DDBJ whole genome shotgun (WGS) entry which is preliminary data.</text>
</comment>
<feature type="transmembrane region" description="Helical" evidence="10">
    <location>
        <begin position="441"/>
        <end position="459"/>
    </location>
</feature>
<dbReference type="SMART" id="SM00248">
    <property type="entry name" value="ANK"/>
    <property type="match status" value="3"/>
</dbReference>
<feature type="region of interest" description="Disordered" evidence="9">
    <location>
        <begin position="1"/>
        <end position="47"/>
    </location>
</feature>